<dbReference type="KEGG" id="hro:HELRODRAFT_169165"/>
<evidence type="ECO:0000313" key="4">
    <source>
        <dbReference type="Proteomes" id="UP000015101"/>
    </source>
</evidence>
<sequence>MEQGNIKNAMRILEPMALNSADRLSALKNRHPKAPLDRKPSPDKKPTNDKGMLLKYQTNLAGAMVRKYKQTSERGKYGDELLATGLQTIANGKSLILVSQELSIPARTSQR</sequence>
<dbReference type="HOGENOM" id="CLU_2161056_0_0_1"/>
<proteinExistence type="predicted"/>
<dbReference type="GeneID" id="20202684"/>
<reference evidence="4" key="1">
    <citation type="submission" date="2012-12" db="EMBL/GenBank/DDBJ databases">
        <authorList>
            <person name="Hellsten U."/>
            <person name="Grimwood J."/>
            <person name="Chapman J.A."/>
            <person name="Shapiro H."/>
            <person name="Aerts A."/>
            <person name="Otillar R.P."/>
            <person name="Terry A.Y."/>
            <person name="Boore J.L."/>
            <person name="Simakov O."/>
            <person name="Marletaz F."/>
            <person name="Cho S.-J."/>
            <person name="Edsinger-Gonzales E."/>
            <person name="Havlak P."/>
            <person name="Kuo D.-H."/>
            <person name="Larsson T."/>
            <person name="Lv J."/>
            <person name="Arendt D."/>
            <person name="Savage R."/>
            <person name="Osoegawa K."/>
            <person name="de Jong P."/>
            <person name="Lindberg D.R."/>
            <person name="Seaver E.C."/>
            <person name="Weisblat D.A."/>
            <person name="Putnam N.H."/>
            <person name="Grigoriev I.V."/>
            <person name="Rokhsar D.S."/>
        </authorList>
    </citation>
    <scope>NUCLEOTIDE SEQUENCE</scope>
</reference>
<gene>
    <name evidence="3" type="primary">20202684</name>
    <name evidence="2" type="ORF">HELRODRAFT_169165</name>
</gene>
<accession>T1F1I4</accession>
<dbReference type="CTD" id="20202684"/>
<dbReference type="EMBL" id="KB096080">
    <property type="protein sequence ID" value="ESO08352.1"/>
    <property type="molecule type" value="Genomic_DNA"/>
</dbReference>
<protein>
    <submittedName>
        <fullName evidence="2 3">Uncharacterized protein</fullName>
    </submittedName>
</protein>
<reference evidence="3" key="3">
    <citation type="submission" date="2015-06" db="UniProtKB">
        <authorList>
            <consortium name="EnsemblMetazoa"/>
        </authorList>
    </citation>
    <scope>IDENTIFICATION</scope>
</reference>
<evidence type="ECO:0000256" key="1">
    <source>
        <dbReference type="SAM" id="MobiDB-lite"/>
    </source>
</evidence>
<organism evidence="3 4">
    <name type="scientific">Helobdella robusta</name>
    <name type="common">Californian leech</name>
    <dbReference type="NCBI Taxonomy" id="6412"/>
    <lineage>
        <taxon>Eukaryota</taxon>
        <taxon>Metazoa</taxon>
        <taxon>Spiralia</taxon>
        <taxon>Lophotrochozoa</taxon>
        <taxon>Annelida</taxon>
        <taxon>Clitellata</taxon>
        <taxon>Hirudinea</taxon>
        <taxon>Rhynchobdellida</taxon>
        <taxon>Glossiphoniidae</taxon>
        <taxon>Helobdella</taxon>
    </lineage>
</organism>
<dbReference type="EnsemblMetazoa" id="HelroT169165">
    <property type="protein sequence ID" value="HelroP169165"/>
    <property type="gene ID" value="HelroG169165"/>
</dbReference>
<feature type="region of interest" description="Disordered" evidence="1">
    <location>
        <begin position="23"/>
        <end position="50"/>
    </location>
</feature>
<dbReference type="EMBL" id="AMQM01003198">
    <property type="status" value="NOT_ANNOTATED_CDS"/>
    <property type="molecule type" value="Genomic_DNA"/>
</dbReference>
<keyword evidence="4" id="KW-1185">Reference proteome</keyword>
<evidence type="ECO:0000313" key="3">
    <source>
        <dbReference type="EnsemblMetazoa" id="HelroP169165"/>
    </source>
</evidence>
<dbReference type="AlphaFoldDB" id="T1F1I4"/>
<dbReference type="InParanoid" id="T1F1I4"/>
<dbReference type="OrthoDB" id="7485566at2759"/>
<reference evidence="2 4" key="2">
    <citation type="journal article" date="2013" name="Nature">
        <title>Insights into bilaterian evolution from three spiralian genomes.</title>
        <authorList>
            <person name="Simakov O."/>
            <person name="Marletaz F."/>
            <person name="Cho S.J."/>
            <person name="Edsinger-Gonzales E."/>
            <person name="Havlak P."/>
            <person name="Hellsten U."/>
            <person name="Kuo D.H."/>
            <person name="Larsson T."/>
            <person name="Lv J."/>
            <person name="Arendt D."/>
            <person name="Savage R."/>
            <person name="Osoegawa K."/>
            <person name="de Jong P."/>
            <person name="Grimwood J."/>
            <person name="Chapman J.A."/>
            <person name="Shapiro H."/>
            <person name="Aerts A."/>
            <person name="Otillar R.P."/>
            <person name="Terry A.Y."/>
            <person name="Boore J.L."/>
            <person name="Grigoriev I.V."/>
            <person name="Lindberg D.R."/>
            <person name="Seaver E.C."/>
            <person name="Weisblat D.A."/>
            <person name="Putnam N.H."/>
            <person name="Rokhsar D.S."/>
        </authorList>
    </citation>
    <scope>NUCLEOTIDE SEQUENCE</scope>
</reference>
<dbReference type="Proteomes" id="UP000015101">
    <property type="component" value="Unassembled WGS sequence"/>
</dbReference>
<feature type="compositionally biased region" description="Basic and acidic residues" evidence="1">
    <location>
        <begin position="34"/>
        <end position="48"/>
    </location>
</feature>
<evidence type="ECO:0000313" key="2">
    <source>
        <dbReference type="EMBL" id="ESO08352.1"/>
    </source>
</evidence>
<dbReference type="RefSeq" id="XP_009013282.1">
    <property type="nucleotide sequence ID" value="XM_009015034.1"/>
</dbReference>
<name>T1F1I4_HELRO</name>